<evidence type="ECO:0000256" key="4">
    <source>
        <dbReference type="ARBA" id="ARBA00022692"/>
    </source>
</evidence>
<feature type="transmembrane region" description="Helical" evidence="7">
    <location>
        <begin position="266"/>
        <end position="289"/>
    </location>
</feature>
<evidence type="ECO:0000313" key="10">
    <source>
        <dbReference type="Proteomes" id="UP000248326"/>
    </source>
</evidence>
<evidence type="ECO:0000313" key="9">
    <source>
        <dbReference type="EMBL" id="PYE55979.1"/>
    </source>
</evidence>
<dbReference type="OrthoDB" id="9804353at2"/>
<name>A0A318SAU1_9DEIO</name>
<keyword evidence="4 7" id="KW-0812">Transmembrane</keyword>
<comment type="similarity">
    <text evidence="7">Belongs to the binding-protein-dependent transport system permease family.</text>
</comment>
<comment type="subcellular location">
    <subcellularLocation>
        <location evidence="1 7">Cell membrane</location>
        <topology evidence="1 7">Multi-pass membrane protein</topology>
    </subcellularLocation>
</comment>
<dbReference type="Pfam" id="PF00528">
    <property type="entry name" value="BPD_transp_1"/>
    <property type="match status" value="1"/>
</dbReference>
<dbReference type="SUPFAM" id="SSF161098">
    <property type="entry name" value="MetI-like"/>
    <property type="match status" value="1"/>
</dbReference>
<dbReference type="GO" id="GO:0055085">
    <property type="term" value="P:transmembrane transport"/>
    <property type="evidence" value="ECO:0007669"/>
    <property type="project" value="InterPro"/>
</dbReference>
<gene>
    <name evidence="9" type="ORF">DES52_102347</name>
</gene>
<reference evidence="9 10" key="1">
    <citation type="submission" date="2018-06" db="EMBL/GenBank/DDBJ databases">
        <title>Genomic Encyclopedia of Type Strains, Phase IV (KMG-IV): sequencing the most valuable type-strain genomes for metagenomic binning, comparative biology and taxonomic classification.</title>
        <authorList>
            <person name="Goeker M."/>
        </authorList>
    </citation>
    <scope>NUCLEOTIDE SEQUENCE [LARGE SCALE GENOMIC DNA]</scope>
    <source>
        <strain evidence="9 10">DSM 18048</strain>
    </source>
</reference>
<evidence type="ECO:0000256" key="5">
    <source>
        <dbReference type="ARBA" id="ARBA00022989"/>
    </source>
</evidence>
<feature type="transmembrane region" description="Helical" evidence="7">
    <location>
        <begin position="223"/>
        <end position="246"/>
    </location>
</feature>
<organism evidence="9 10">
    <name type="scientific">Deinococcus yavapaiensis KR-236</name>
    <dbReference type="NCBI Taxonomy" id="694435"/>
    <lineage>
        <taxon>Bacteria</taxon>
        <taxon>Thermotogati</taxon>
        <taxon>Deinococcota</taxon>
        <taxon>Deinococci</taxon>
        <taxon>Deinococcales</taxon>
        <taxon>Deinococcaceae</taxon>
        <taxon>Deinococcus</taxon>
    </lineage>
</organism>
<sequence>MTTLPSPGARSSRPKRSTGNFWPMAIVAFLVLALYWPLMLWVNAGQAQRIMATGADLGCGTATQCATQLRNPTLPAPGQLLSGFRALSVPPFSTTSAPSNALVTAGETIVGLAIASVLGIVLALLLVISRGFERAVLPWLIASQMVPIIALAPMLAVVLGQYGVQGWVPKAIIAAYIAFFPVAIGVARGLRSPDPLQLDLLRTYHAGHATVFWKLQLPASIPFLFTALKVAATAALIGSIVAEISTISFSGLGKMLAENSRASDTIALWVIMIYGAALGIFLVGLVGLIERAVTPWRVGQPK</sequence>
<dbReference type="InterPro" id="IPR000515">
    <property type="entry name" value="MetI-like"/>
</dbReference>
<dbReference type="PANTHER" id="PTHR30151:SF41">
    <property type="entry name" value="ABC TRANSPORTER PERMEASE PROTEIN"/>
    <property type="match status" value="1"/>
</dbReference>
<keyword evidence="6 7" id="KW-0472">Membrane</keyword>
<feature type="domain" description="ABC transmembrane type-1" evidence="8">
    <location>
        <begin position="101"/>
        <end position="290"/>
    </location>
</feature>
<evidence type="ECO:0000256" key="2">
    <source>
        <dbReference type="ARBA" id="ARBA00022448"/>
    </source>
</evidence>
<keyword evidence="5 7" id="KW-1133">Transmembrane helix</keyword>
<dbReference type="GO" id="GO:0005886">
    <property type="term" value="C:plasma membrane"/>
    <property type="evidence" value="ECO:0007669"/>
    <property type="project" value="UniProtKB-SubCell"/>
</dbReference>
<protein>
    <submittedName>
        <fullName evidence="9">NitT/TauT family transport system permease protein</fullName>
    </submittedName>
</protein>
<dbReference type="InterPro" id="IPR035906">
    <property type="entry name" value="MetI-like_sf"/>
</dbReference>
<feature type="transmembrane region" description="Helical" evidence="7">
    <location>
        <begin position="171"/>
        <end position="190"/>
    </location>
</feature>
<feature type="transmembrane region" description="Helical" evidence="7">
    <location>
        <begin position="135"/>
        <end position="159"/>
    </location>
</feature>
<evidence type="ECO:0000256" key="3">
    <source>
        <dbReference type="ARBA" id="ARBA00022475"/>
    </source>
</evidence>
<comment type="caution">
    <text evidence="9">The sequence shown here is derived from an EMBL/GenBank/DDBJ whole genome shotgun (WGS) entry which is preliminary data.</text>
</comment>
<keyword evidence="2 7" id="KW-0813">Transport</keyword>
<dbReference type="Gene3D" id="1.10.3720.10">
    <property type="entry name" value="MetI-like"/>
    <property type="match status" value="1"/>
</dbReference>
<keyword evidence="10" id="KW-1185">Reference proteome</keyword>
<dbReference type="PANTHER" id="PTHR30151">
    <property type="entry name" value="ALKANE SULFONATE ABC TRANSPORTER-RELATED, MEMBRANE SUBUNIT"/>
    <property type="match status" value="1"/>
</dbReference>
<dbReference type="AlphaFoldDB" id="A0A318SAU1"/>
<proteinExistence type="inferred from homology"/>
<feature type="transmembrane region" description="Helical" evidence="7">
    <location>
        <begin position="109"/>
        <end position="128"/>
    </location>
</feature>
<dbReference type="PROSITE" id="PS50928">
    <property type="entry name" value="ABC_TM1"/>
    <property type="match status" value="1"/>
</dbReference>
<dbReference type="Proteomes" id="UP000248326">
    <property type="component" value="Unassembled WGS sequence"/>
</dbReference>
<dbReference type="CDD" id="cd06261">
    <property type="entry name" value="TM_PBP2"/>
    <property type="match status" value="1"/>
</dbReference>
<evidence type="ECO:0000256" key="7">
    <source>
        <dbReference type="RuleBase" id="RU363032"/>
    </source>
</evidence>
<accession>A0A318SAU1</accession>
<dbReference type="EMBL" id="QJSX01000002">
    <property type="protein sequence ID" value="PYE55979.1"/>
    <property type="molecule type" value="Genomic_DNA"/>
</dbReference>
<feature type="transmembrane region" description="Helical" evidence="7">
    <location>
        <begin position="21"/>
        <end position="42"/>
    </location>
</feature>
<evidence type="ECO:0000256" key="6">
    <source>
        <dbReference type="ARBA" id="ARBA00023136"/>
    </source>
</evidence>
<evidence type="ECO:0000256" key="1">
    <source>
        <dbReference type="ARBA" id="ARBA00004651"/>
    </source>
</evidence>
<keyword evidence="3" id="KW-1003">Cell membrane</keyword>
<dbReference type="RefSeq" id="WP_110885497.1">
    <property type="nucleotide sequence ID" value="NZ_QJSX01000002.1"/>
</dbReference>
<evidence type="ECO:0000259" key="8">
    <source>
        <dbReference type="PROSITE" id="PS50928"/>
    </source>
</evidence>